<protein>
    <recommendedName>
        <fullName evidence="7">Xylanolytic transcriptional activator regulatory domain-containing protein</fullName>
    </recommendedName>
</protein>
<organism evidence="8 9">
    <name type="scientific">Rickenella mellea</name>
    <dbReference type="NCBI Taxonomy" id="50990"/>
    <lineage>
        <taxon>Eukaryota</taxon>
        <taxon>Fungi</taxon>
        <taxon>Dikarya</taxon>
        <taxon>Basidiomycota</taxon>
        <taxon>Agaricomycotina</taxon>
        <taxon>Agaricomycetes</taxon>
        <taxon>Hymenochaetales</taxon>
        <taxon>Rickenellaceae</taxon>
        <taxon>Rickenella</taxon>
    </lineage>
</organism>
<evidence type="ECO:0000313" key="8">
    <source>
        <dbReference type="EMBL" id="TDL17534.1"/>
    </source>
</evidence>
<dbReference type="Proteomes" id="UP000294933">
    <property type="component" value="Unassembled WGS sequence"/>
</dbReference>
<evidence type="ECO:0000256" key="1">
    <source>
        <dbReference type="ARBA" id="ARBA00004123"/>
    </source>
</evidence>
<evidence type="ECO:0000256" key="6">
    <source>
        <dbReference type="SAM" id="MobiDB-lite"/>
    </source>
</evidence>
<dbReference type="Pfam" id="PF04082">
    <property type="entry name" value="Fungal_trans"/>
    <property type="match status" value="1"/>
</dbReference>
<proteinExistence type="predicted"/>
<dbReference type="InterPro" id="IPR007219">
    <property type="entry name" value="XnlR_reg_dom"/>
</dbReference>
<keyword evidence="3" id="KW-0805">Transcription regulation</keyword>
<reference evidence="8 9" key="1">
    <citation type="submission" date="2018-06" db="EMBL/GenBank/DDBJ databases">
        <title>A transcriptomic atlas of mushroom development highlights an independent origin of complex multicellularity.</title>
        <authorList>
            <consortium name="DOE Joint Genome Institute"/>
            <person name="Krizsan K."/>
            <person name="Almasi E."/>
            <person name="Merenyi Z."/>
            <person name="Sahu N."/>
            <person name="Viragh M."/>
            <person name="Koszo T."/>
            <person name="Mondo S."/>
            <person name="Kiss B."/>
            <person name="Balint B."/>
            <person name="Kues U."/>
            <person name="Barry K."/>
            <person name="Hegedus J.C."/>
            <person name="Henrissat B."/>
            <person name="Johnson J."/>
            <person name="Lipzen A."/>
            <person name="Ohm R."/>
            <person name="Nagy I."/>
            <person name="Pangilinan J."/>
            <person name="Yan J."/>
            <person name="Xiong Y."/>
            <person name="Grigoriev I.V."/>
            <person name="Hibbett D.S."/>
            <person name="Nagy L.G."/>
        </authorList>
    </citation>
    <scope>NUCLEOTIDE SEQUENCE [LARGE SCALE GENOMIC DNA]</scope>
    <source>
        <strain evidence="8 9">SZMC22713</strain>
    </source>
</reference>
<keyword evidence="2" id="KW-0479">Metal-binding</keyword>
<evidence type="ECO:0000259" key="7">
    <source>
        <dbReference type="SMART" id="SM00906"/>
    </source>
</evidence>
<evidence type="ECO:0000256" key="3">
    <source>
        <dbReference type="ARBA" id="ARBA00023015"/>
    </source>
</evidence>
<dbReference type="GO" id="GO:0000981">
    <property type="term" value="F:DNA-binding transcription factor activity, RNA polymerase II-specific"/>
    <property type="evidence" value="ECO:0007669"/>
    <property type="project" value="InterPro"/>
</dbReference>
<dbReference type="OrthoDB" id="2309723at2759"/>
<dbReference type="PANTHER" id="PTHR47338">
    <property type="entry name" value="ZN(II)2CYS6 TRANSCRIPTION FACTOR (EUROFUNG)-RELATED"/>
    <property type="match status" value="1"/>
</dbReference>
<gene>
    <name evidence="8" type="ORF">BD410DRAFT_901408</name>
</gene>
<dbReference type="InterPro" id="IPR050815">
    <property type="entry name" value="TF_fung"/>
</dbReference>
<feature type="domain" description="Xylanolytic transcriptional activator regulatory" evidence="7">
    <location>
        <begin position="240"/>
        <end position="334"/>
    </location>
</feature>
<dbReference type="EMBL" id="ML170220">
    <property type="protein sequence ID" value="TDL17534.1"/>
    <property type="molecule type" value="Genomic_DNA"/>
</dbReference>
<dbReference type="GO" id="GO:0006351">
    <property type="term" value="P:DNA-templated transcription"/>
    <property type="evidence" value="ECO:0007669"/>
    <property type="project" value="InterPro"/>
</dbReference>
<sequence length="552" mass="60715">MATTQDSRLTRGKACISCRRRKMVSYFTSADEGTITEVNGRDVMVEGLTRTELLEANVARLEARLKQLEIPIETGPVILHDPHARHRDEPQAPPVTGNFVGGSSTPGPSHFVGTRPLNTLSSSSDEFEPQLSALLVNIVQPFAHQIGLALYSQGFNHMFEQSPLHPSYPVPSLLNSIYIWALRLSNLDDFIKLEPQYVTKTTLALTEAVGSRDSKTRLHTLQAEVLIANYFFCMGRTVEARYHASAAITMALSCGLHQLTGRNTPPNLSLVGSARIQPLAPARDGIEQRERVNLFWAVFILDKCWSTAVNSPSMLCEEGESGVQITTPWSVDNNGEGSAGFDEENQTTVRWFLSGRLSEHGWRSSTVATRAKGSALFECAARITKPSSIQTNLAGINTLMRVSSEYLGSFPNPTQLAHLSPDIKATIIVSRSLAFAAQIDIYRTRARSDQISRSACISCARAIVNMMELIEQDHLGFIDPVVTSVWMKAATVLTREHAHQQILGQGPSSKSSRDSPHGDATKMTALLEQMVDKFPMLTSRIQTIIDILRSVS</sequence>
<dbReference type="PANTHER" id="PTHR47338:SF29">
    <property type="entry name" value="ZN(2)-C6 FUNGAL-TYPE DOMAIN-CONTAINING PROTEIN"/>
    <property type="match status" value="1"/>
</dbReference>
<dbReference type="CDD" id="cd12148">
    <property type="entry name" value="fungal_TF_MHR"/>
    <property type="match status" value="1"/>
</dbReference>
<dbReference type="VEuPathDB" id="FungiDB:BD410DRAFT_901408"/>
<evidence type="ECO:0000256" key="2">
    <source>
        <dbReference type="ARBA" id="ARBA00022723"/>
    </source>
</evidence>
<keyword evidence="5" id="KW-0539">Nucleus</keyword>
<evidence type="ECO:0000256" key="4">
    <source>
        <dbReference type="ARBA" id="ARBA00023163"/>
    </source>
</evidence>
<evidence type="ECO:0000256" key="5">
    <source>
        <dbReference type="ARBA" id="ARBA00023242"/>
    </source>
</evidence>
<keyword evidence="4" id="KW-0804">Transcription</keyword>
<dbReference type="SMART" id="SM00906">
    <property type="entry name" value="Fungal_trans"/>
    <property type="match status" value="1"/>
</dbReference>
<dbReference type="GO" id="GO:0003677">
    <property type="term" value="F:DNA binding"/>
    <property type="evidence" value="ECO:0007669"/>
    <property type="project" value="InterPro"/>
</dbReference>
<dbReference type="GO" id="GO:0008270">
    <property type="term" value="F:zinc ion binding"/>
    <property type="evidence" value="ECO:0007669"/>
    <property type="project" value="InterPro"/>
</dbReference>
<name>A0A4Y7PQ74_9AGAM</name>
<keyword evidence="9" id="KW-1185">Reference proteome</keyword>
<dbReference type="AlphaFoldDB" id="A0A4Y7PQ74"/>
<comment type="subcellular location">
    <subcellularLocation>
        <location evidence="1">Nucleus</location>
    </subcellularLocation>
</comment>
<dbReference type="GO" id="GO:0005634">
    <property type="term" value="C:nucleus"/>
    <property type="evidence" value="ECO:0007669"/>
    <property type="project" value="UniProtKB-SubCell"/>
</dbReference>
<feature type="region of interest" description="Disordered" evidence="6">
    <location>
        <begin position="500"/>
        <end position="519"/>
    </location>
</feature>
<evidence type="ECO:0000313" key="9">
    <source>
        <dbReference type="Proteomes" id="UP000294933"/>
    </source>
</evidence>
<accession>A0A4Y7PQ74</accession>